<dbReference type="Proteomes" id="UP000215127">
    <property type="component" value="Chromosome 8"/>
</dbReference>
<dbReference type="AlphaFoldDB" id="A0A1X7S1U5"/>
<organism evidence="1 2">
    <name type="scientific">Zymoseptoria tritici (strain ST99CH_3D7)</name>
    <dbReference type="NCBI Taxonomy" id="1276538"/>
    <lineage>
        <taxon>Eukaryota</taxon>
        <taxon>Fungi</taxon>
        <taxon>Dikarya</taxon>
        <taxon>Ascomycota</taxon>
        <taxon>Pezizomycotina</taxon>
        <taxon>Dothideomycetes</taxon>
        <taxon>Dothideomycetidae</taxon>
        <taxon>Mycosphaerellales</taxon>
        <taxon>Mycosphaerellaceae</taxon>
        <taxon>Zymoseptoria</taxon>
    </lineage>
</organism>
<dbReference type="EMBL" id="LT853699">
    <property type="protein sequence ID" value="SMQ53663.1"/>
    <property type="molecule type" value="Genomic_DNA"/>
</dbReference>
<evidence type="ECO:0000313" key="2">
    <source>
        <dbReference type="Proteomes" id="UP000215127"/>
    </source>
</evidence>
<gene>
    <name evidence="1" type="ORF">ZT3D7_G8817</name>
</gene>
<proteinExistence type="predicted"/>
<evidence type="ECO:0000313" key="1">
    <source>
        <dbReference type="EMBL" id="SMQ53663.1"/>
    </source>
</evidence>
<protein>
    <submittedName>
        <fullName evidence="1">Uncharacterized protein</fullName>
    </submittedName>
</protein>
<reference evidence="1 2" key="1">
    <citation type="submission" date="2016-06" db="EMBL/GenBank/DDBJ databases">
        <authorList>
            <person name="Kjaerup R.B."/>
            <person name="Dalgaard T.S."/>
            <person name="Juul-Madsen H.R."/>
        </authorList>
    </citation>
    <scope>NUCLEOTIDE SEQUENCE [LARGE SCALE GENOMIC DNA]</scope>
</reference>
<accession>A0A1X7S1U5</accession>
<name>A0A1X7S1U5_ZYMT9</name>
<sequence>MTLSPHLGVWNPFPQPQGLARIALFAASQVKAFDNNNLIIYHSIFPNPPKNFTSTSISSPSSASLLTPNPKPKQTLIKSPRFIYTNPYAIFPNADFLHPQLCSQSFIALDGHIQIWNCLSFLPFFYTWD</sequence>
<keyword evidence="2" id="KW-1185">Reference proteome</keyword>